<proteinExistence type="predicted"/>
<evidence type="ECO:0000256" key="1">
    <source>
        <dbReference type="SAM" id="SignalP"/>
    </source>
</evidence>
<dbReference type="AlphaFoldDB" id="A0A5N6GFQ0"/>
<evidence type="ECO:0000313" key="2">
    <source>
        <dbReference type="EMBL" id="KAB8240010.1"/>
    </source>
</evidence>
<sequence>MNLLLLPVELLLYIFQGLGDLDDPVCLANACTALRKFFNKHKDSTLWSIIRGSKFHKYDAALCLLHDTMHGEDNQTVLKLPATPFQAPAWMFRDYSKLEFGE</sequence>
<evidence type="ECO:0008006" key="3">
    <source>
        <dbReference type="Google" id="ProtNLM"/>
    </source>
</evidence>
<dbReference type="EMBL" id="ML734801">
    <property type="protein sequence ID" value="KAB8240010.1"/>
    <property type="molecule type" value="Genomic_DNA"/>
</dbReference>
<dbReference type="Proteomes" id="UP000325434">
    <property type="component" value="Unassembled WGS sequence"/>
</dbReference>
<accession>A0A5N6GFQ0</accession>
<gene>
    <name evidence="2" type="ORF">BDV35DRAFT_153450</name>
</gene>
<reference evidence="2" key="1">
    <citation type="submission" date="2019-04" db="EMBL/GenBank/DDBJ databases">
        <title>Friends and foes A comparative genomics study of 23 Aspergillus species from section Flavi.</title>
        <authorList>
            <consortium name="DOE Joint Genome Institute"/>
            <person name="Kjaerbolling I."/>
            <person name="Vesth T."/>
            <person name="Frisvad J.C."/>
            <person name="Nybo J.L."/>
            <person name="Theobald S."/>
            <person name="Kildgaard S."/>
            <person name="Isbrandt T."/>
            <person name="Kuo A."/>
            <person name="Sato A."/>
            <person name="Lyhne E.K."/>
            <person name="Kogle M.E."/>
            <person name="Wiebenga A."/>
            <person name="Kun R.S."/>
            <person name="Lubbers R.J."/>
            <person name="Makela M.R."/>
            <person name="Barry K."/>
            <person name="Chovatia M."/>
            <person name="Clum A."/>
            <person name="Daum C."/>
            <person name="Haridas S."/>
            <person name="He G."/>
            <person name="LaButti K."/>
            <person name="Lipzen A."/>
            <person name="Mondo S."/>
            <person name="Riley R."/>
            <person name="Salamov A."/>
            <person name="Simmons B.A."/>
            <person name="Magnuson J.K."/>
            <person name="Henrissat B."/>
            <person name="Mortensen U.H."/>
            <person name="Larsen T.O."/>
            <person name="Devries R.P."/>
            <person name="Grigoriev I.V."/>
            <person name="Machida M."/>
            <person name="Baker S.E."/>
            <person name="Andersen M.R."/>
        </authorList>
    </citation>
    <scope>NUCLEOTIDE SEQUENCE [LARGE SCALE GENOMIC DNA]</scope>
    <source>
        <strain evidence="2">CBS 121.62</strain>
    </source>
</reference>
<dbReference type="SUPFAM" id="SSF81383">
    <property type="entry name" value="F-box domain"/>
    <property type="match status" value="1"/>
</dbReference>
<feature type="signal peptide" evidence="1">
    <location>
        <begin position="1"/>
        <end position="19"/>
    </location>
</feature>
<feature type="chain" id="PRO_5024965234" description="F-box domain-containing protein" evidence="1">
    <location>
        <begin position="20"/>
        <end position="102"/>
    </location>
</feature>
<protein>
    <recommendedName>
        <fullName evidence="3">F-box domain-containing protein</fullName>
    </recommendedName>
</protein>
<dbReference type="InterPro" id="IPR036047">
    <property type="entry name" value="F-box-like_dom_sf"/>
</dbReference>
<name>A0A5N6GFQ0_ASPFL</name>
<keyword evidence="1" id="KW-0732">Signal</keyword>
<organism evidence="2">
    <name type="scientific">Aspergillus flavus</name>
    <dbReference type="NCBI Taxonomy" id="5059"/>
    <lineage>
        <taxon>Eukaryota</taxon>
        <taxon>Fungi</taxon>
        <taxon>Dikarya</taxon>
        <taxon>Ascomycota</taxon>
        <taxon>Pezizomycotina</taxon>
        <taxon>Eurotiomycetes</taxon>
        <taxon>Eurotiomycetidae</taxon>
        <taxon>Eurotiales</taxon>
        <taxon>Aspergillaceae</taxon>
        <taxon>Aspergillus</taxon>
        <taxon>Aspergillus subgen. Circumdati</taxon>
    </lineage>
</organism>